<evidence type="ECO:0000313" key="1">
    <source>
        <dbReference type="EMBL" id="DAD94579.1"/>
    </source>
</evidence>
<dbReference type="EMBL" id="BK015177">
    <property type="protein sequence ID" value="DAD94579.1"/>
    <property type="molecule type" value="Genomic_DNA"/>
</dbReference>
<proteinExistence type="predicted"/>
<sequence length="55" mass="6597">MLVVLLLLVYFTYITNIKPSKEKDAKLSWIYTSKRNNQFYFQNSAIYYKSILLLV</sequence>
<accession>A0A8S5NKH3</accession>
<protein>
    <submittedName>
        <fullName evidence="1">Uncharacterized protein</fullName>
    </submittedName>
</protein>
<reference evidence="1" key="1">
    <citation type="journal article" date="2021" name="Proc. Natl. Acad. Sci. U.S.A.">
        <title>A Catalog of Tens of Thousands of Viruses from Human Metagenomes Reveals Hidden Associations with Chronic Diseases.</title>
        <authorList>
            <person name="Tisza M.J."/>
            <person name="Buck C.B."/>
        </authorList>
    </citation>
    <scope>NUCLEOTIDE SEQUENCE</scope>
    <source>
        <strain evidence="1">CtREU2</strain>
    </source>
</reference>
<organism evidence="1">
    <name type="scientific">Siphoviridae sp. ctREU2</name>
    <dbReference type="NCBI Taxonomy" id="2826333"/>
    <lineage>
        <taxon>Viruses</taxon>
        <taxon>Duplodnaviria</taxon>
        <taxon>Heunggongvirae</taxon>
        <taxon>Uroviricota</taxon>
        <taxon>Caudoviricetes</taxon>
    </lineage>
</organism>
<name>A0A8S5NKH3_9CAUD</name>